<gene>
    <name evidence="1" type="ORF">M513_13324</name>
</gene>
<dbReference type="AlphaFoldDB" id="A0A085LLF3"/>
<proteinExistence type="predicted"/>
<evidence type="ECO:0000313" key="1">
    <source>
        <dbReference type="EMBL" id="KFD45799.1"/>
    </source>
</evidence>
<feature type="non-terminal residue" evidence="1">
    <location>
        <position position="1"/>
    </location>
</feature>
<accession>A0A085LLF3</accession>
<dbReference type="Proteomes" id="UP000030764">
    <property type="component" value="Unassembled WGS sequence"/>
</dbReference>
<name>A0A085LLF3_9BILA</name>
<feature type="non-terminal residue" evidence="1">
    <location>
        <position position="75"/>
    </location>
</feature>
<sequence length="75" mass="8778">WPLSTSLSMRKVCARGAMAYGRVSGDYWKTSRGSSAKARLRWLSKHLNWWTLLMKFRDVQTECELCLTDQDLQDH</sequence>
<dbReference type="EMBL" id="KL363425">
    <property type="protein sequence ID" value="KFD45799.1"/>
    <property type="molecule type" value="Genomic_DNA"/>
</dbReference>
<keyword evidence="2" id="KW-1185">Reference proteome</keyword>
<evidence type="ECO:0000313" key="2">
    <source>
        <dbReference type="Proteomes" id="UP000030764"/>
    </source>
</evidence>
<organism evidence="1 2">
    <name type="scientific">Trichuris suis</name>
    <name type="common">pig whipworm</name>
    <dbReference type="NCBI Taxonomy" id="68888"/>
    <lineage>
        <taxon>Eukaryota</taxon>
        <taxon>Metazoa</taxon>
        <taxon>Ecdysozoa</taxon>
        <taxon>Nematoda</taxon>
        <taxon>Enoplea</taxon>
        <taxon>Dorylaimia</taxon>
        <taxon>Trichinellida</taxon>
        <taxon>Trichuridae</taxon>
        <taxon>Trichuris</taxon>
    </lineage>
</organism>
<protein>
    <submittedName>
        <fullName evidence="1">Uncharacterized protein</fullName>
    </submittedName>
</protein>
<reference evidence="1 2" key="1">
    <citation type="journal article" date="2014" name="Nat. Genet.">
        <title>Genome and transcriptome of the porcine whipworm Trichuris suis.</title>
        <authorList>
            <person name="Jex A.R."/>
            <person name="Nejsum P."/>
            <person name="Schwarz E.M."/>
            <person name="Hu L."/>
            <person name="Young N.D."/>
            <person name="Hall R.S."/>
            <person name="Korhonen P.K."/>
            <person name="Liao S."/>
            <person name="Thamsborg S."/>
            <person name="Xia J."/>
            <person name="Xu P."/>
            <person name="Wang S."/>
            <person name="Scheerlinck J.P."/>
            <person name="Hofmann A."/>
            <person name="Sternberg P.W."/>
            <person name="Wang J."/>
            <person name="Gasser R.B."/>
        </authorList>
    </citation>
    <scope>NUCLEOTIDE SEQUENCE [LARGE SCALE GENOMIC DNA]</scope>
    <source>
        <strain evidence="1">DCEP-RM93M</strain>
    </source>
</reference>